<keyword evidence="3" id="KW-0479">Metal-binding</keyword>
<evidence type="ECO:0000256" key="3">
    <source>
        <dbReference type="ARBA" id="ARBA00022723"/>
    </source>
</evidence>
<name>A0A3D6BUS9_9FLAO</name>
<dbReference type="Gene3D" id="3.10.170.10">
    <property type="match status" value="1"/>
</dbReference>
<keyword evidence="5" id="KW-0862">Zinc</keyword>
<dbReference type="GO" id="GO:0004222">
    <property type="term" value="F:metalloendopeptidase activity"/>
    <property type="evidence" value="ECO:0007669"/>
    <property type="project" value="InterPro"/>
</dbReference>
<dbReference type="SUPFAM" id="SSF55486">
    <property type="entry name" value="Metalloproteases ('zincins'), catalytic domain"/>
    <property type="match status" value="1"/>
</dbReference>
<evidence type="ECO:0000313" key="8">
    <source>
        <dbReference type="Proteomes" id="UP000263268"/>
    </source>
</evidence>
<keyword evidence="2" id="KW-0645">Protease</keyword>
<comment type="cofactor">
    <cofactor evidence="1">
        <name>Zn(2+)</name>
        <dbReference type="ChEBI" id="CHEBI:29105"/>
    </cofactor>
</comment>
<feature type="non-terminal residue" evidence="7">
    <location>
        <position position="68"/>
    </location>
</feature>
<dbReference type="Pfam" id="PF02128">
    <property type="entry name" value="Peptidase_M36"/>
    <property type="match status" value="1"/>
</dbReference>
<sequence>FTIPSVFMNYTNGELLISQMQTETVNVTLQGTGNYMRDGSFDNGIVAHEYGHGISTRLTGGPATNCLS</sequence>
<proteinExistence type="predicted"/>
<dbReference type="InterPro" id="IPR001842">
    <property type="entry name" value="Peptidase_M36"/>
</dbReference>
<evidence type="ECO:0000256" key="4">
    <source>
        <dbReference type="ARBA" id="ARBA00022801"/>
    </source>
</evidence>
<dbReference type="GO" id="GO:0005615">
    <property type="term" value="C:extracellular space"/>
    <property type="evidence" value="ECO:0007669"/>
    <property type="project" value="InterPro"/>
</dbReference>
<dbReference type="AlphaFoldDB" id="A0A3D6BUS9"/>
<dbReference type="InterPro" id="IPR050371">
    <property type="entry name" value="Fungal_virulence_M36"/>
</dbReference>
<comment type="caution">
    <text evidence="7">The sequence shown here is derived from an EMBL/GenBank/DDBJ whole genome shotgun (WGS) entry which is preliminary data.</text>
</comment>
<evidence type="ECO:0000256" key="2">
    <source>
        <dbReference type="ARBA" id="ARBA00022670"/>
    </source>
</evidence>
<evidence type="ECO:0000313" key="7">
    <source>
        <dbReference type="EMBL" id="HCY82991.1"/>
    </source>
</evidence>
<accession>A0A3D6BUS9</accession>
<evidence type="ECO:0000256" key="1">
    <source>
        <dbReference type="ARBA" id="ARBA00001947"/>
    </source>
</evidence>
<dbReference type="PANTHER" id="PTHR33478:SF1">
    <property type="entry name" value="EXTRACELLULAR METALLOPROTEINASE MEP"/>
    <property type="match status" value="1"/>
</dbReference>
<dbReference type="EMBL" id="DPRK01000257">
    <property type="protein sequence ID" value="HCY82991.1"/>
    <property type="molecule type" value="Genomic_DNA"/>
</dbReference>
<dbReference type="GO" id="GO:0006508">
    <property type="term" value="P:proteolysis"/>
    <property type="evidence" value="ECO:0007669"/>
    <property type="project" value="UniProtKB-KW"/>
</dbReference>
<protein>
    <submittedName>
        <fullName evidence="7">Uncharacterized protein</fullName>
    </submittedName>
</protein>
<dbReference type="GO" id="GO:0008270">
    <property type="term" value="F:zinc ion binding"/>
    <property type="evidence" value="ECO:0007669"/>
    <property type="project" value="InterPro"/>
</dbReference>
<dbReference type="PANTHER" id="PTHR33478">
    <property type="entry name" value="EXTRACELLULAR METALLOPROTEINASE MEP"/>
    <property type="match status" value="1"/>
</dbReference>
<evidence type="ECO:0000256" key="6">
    <source>
        <dbReference type="ARBA" id="ARBA00023049"/>
    </source>
</evidence>
<dbReference type="Proteomes" id="UP000263268">
    <property type="component" value="Unassembled WGS sequence"/>
</dbReference>
<gene>
    <name evidence="7" type="ORF">DHV22_16035</name>
</gene>
<evidence type="ECO:0000256" key="5">
    <source>
        <dbReference type="ARBA" id="ARBA00022833"/>
    </source>
</evidence>
<keyword evidence="4" id="KW-0378">Hydrolase</keyword>
<organism evidence="7 8">
    <name type="scientific">Xanthomarina gelatinilytica</name>
    <dbReference type="NCBI Taxonomy" id="1137281"/>
    <lineage>
        <taxon>Bacteria</taxon>
        <taxon>Pseudomonadati</taxon>
        <taxon>Bacteroidota</taxon>
        <taxon>Flavobacteriia</taxon>
        <taxon>Flavobacteriales</taxon>
        <taxon>Flavobacteriaceae</taxon>
        <taxon>Xanthomarina</taxon>
    </lineage>
</organism>
<feature type="non-terminal residue" evidence="7">
    <location>
        <position position="1"/>
    </location>
</feature>
<reference evidence="7 8" key="1">
    <citation type="journal article" date="2018" name="Nat. Biotechnol.">
        <title>A standardized bacterial taxonomy based on genome phylogeny substantially revises the tree of life.</title>
        <authorList>
            <person name="Parks D.H."/>
            <person name="Chuvochina M."/>
            <person name="Waite D.W."/>
            <person name="Rinke C."/>
            <person name="Skarshewski A."/>
            <person name="Chaumeil P.A."/>
            <person name="Hugenholtz P."/>
        </authorList>
    </citation>
    <scope>NUCLEOTIDE SEQUENCE [LARGE SCALE GENOMIC DNA]</scope>
    <source>
        <strain evidence="7">UBA10227</strain>
    </source>
</reference>
<keyword evidence="6" id="KW-0482">Metalloprotease</keyword>